<dbReference type="AlphaFoldDB" id="L7JZL9"/>
<feature type="compositionally biased region" description="Polar residues" evidence="1">
    <location>
        <begin position="1"/>
        <end position="15"/>
    </location>
</feature>
<dbReference type="OrthoDB" id="10434952at2759"/>
<evidence type="ECO:0000313" key="3">
    <source>
        <dbReference type="Proteomes" id="UP000011185"/>
    </source>
</evidence>
<evidence type="ECO:0000313" key="2">
    <source>
        <dbReference type="EMBL" id="ELQ76884.1"/>
    </source>
</evidence>
<dbReference type="EMBL" id="JH993807">
    <property type="protein sequence ID" value="ELQ76884.1"/>
    <property type="molecule type" value="Genomic_DNA"/>
</dbReference>
<proteinExistence type="predicted"/>
<dbReference type="Proteomes" id="UP000011185">
    <property type="component" value="Unassembled WGS sequence"/>
</dbReference>
<accession>L7JZL9</accession>
<name>L7JZL9_TRAHO</name>
<reference evidence="2 3" key="1">
    <citation type="journal article" date="2012" name="PLoS Pathog.">
        <title>The genome of the obligate intracellular parasite Trachipleistophora hominis: new insights into microsporidian genome dynamics and reductive evolution.</title>
        <authorList>
            <person name="Heinz E."/>
            <person name="Williams T.A."/>
            <person name="Nakjang S."/>
            <person name="Noel C.J."/>
            <person name="Swan D.C."/>
            <person name="Goldberg A.V."/>
            <person name="Harris S.R."/>
            <person name="Weinmaier T."/>
            <person name="Markert S."/>
            <person name="Becher D."/>
            <person name="Bernhardt J."/>
            <person name="Dagan T."/>
            <person name="Hacker C."/>
            <person name="Lucocq J.M."/>
            <person name="Schweder T."/>
            <person name="Rattei T."/>
            <person name="Hall N."/>
            <person name="Hirt R.P."/>
            <person name="Embley T.M."/>
        </authorList>
    </citation>
    <scope>NUCLEOTIDE SEQUENCE [LARGE SCALE GENOMIC DNA]</scope>
</reference>
<dbReference type="HOGENOM" id="CLU_1490010_0_0_1"/>
<protein>
    <submittedName>
        <fullName evidence="2">Uncharacterized protein</fullName>
    </submittedName>
</protein>
<organism evidence="2 3">
    <name type="scientific">Trachipleistophora hominis</name>
    <name type="common">Microsporidian parasite</name>
    <dbReference type="NCBI Taxonomy" id="72359"/>
    <lineage>
        <taxon>Eukaryota</taxon>
        <taxon>Fungi</taxon>
        <taxon>Fungi incertae sedis</taxon>
        <taxon>Microsporidia</taxon>
        <taxon>Pleistophoridae</taxon>
        <taxon>Trachipleistophora</taxon>
    </lineage>
</organism>
<dbReference type="OMA" id="SNHERHA"/>
<gene>
    <name evidence="2" type="ORF">THOM_0125</name>
</gene>
<dbReference type="VEuPathDB" id="MicrosporidiaDB:THOM_0125"/>
<sequence>MDNQPRNIRQTSIDLSNHERHAEERDYHIQPTILEVKLKFTKRNDRYTVDYEVLKDLNILRIAEILIAVDDGRAQGCKVLTVYPGNYEDGYGGNNMRFSNAAPSYNGQDGMNNGDGGSDAYDPITHINSAVGDDALDLCDRAFRTAIGYGNKDEIRFMDEQNEYNYNRKLKDTKHDGERMS</sequence>
<keyword evidence="3" id="KW-1185">Reference proteome</keyword>
<evidence type="ECO:0000256" key="1">
    <source>
        <dbReference type="SAM" id="MobiDB-lite"/>
    </source>
</evidence>
<dbReference type="InParanoid" id="L7JZL9"/>
<feature type="region of interest" description="Disordered" evidence="1">
    <location>
        <begin position="1"/>
        <end position="24"/>
    </location>
</feature>